<name>A0A371HUD1_MUCPR</name>
<reference evidence="3" key="1">
    <citation type="submission" date="2018-05" db="EMBL/GenBank/DDBJ databases">
        <title>Draft genome of Mucuna pruriens seed.</title>
        <authorList>
            <person name="Nnadi N.E."/>
            <person name="Vos R."/>
            <person name="Hasami M.H."/>
            <person name="Devisetty U.K."/>
            <person name="Aguiy J.C."/>
        </authorList>
    </citation>
    <scope>NUCLEOTIDE SEQUENCE [LARGE SCALE GENOMIC DNA]</scope>
    <source>
        <strain evidence="3">JCA_2017</strain>
    </source>
</reference>
<gene>
    <name evidence="3" type="ORF">CR513_09655</name>
</gene>
<evidence type="ECO:0000313" key="4">
    <source>
        <dbReference type="Proteomes" id="UP000257109"/>
    </source>
</evidence>
<dbReference type="AlphaFoldDB" id="A0A371HUD1"/>
<comment type="caution">
    <text evidence="3">The sequence shown here is derived from an EMBL/GenBank/DDBJ whole genome shotgun (WGS) entry which is preliminary data.</text>
</comment>
<feature type="region of interest" description="Disordered" evidence="2">
    <location>
        <begin position="212"/>
        <end position="235"/>
    </location>
</feature>
<evidence type="ECO:0000313" key="3">
    <source>
        <dbReference type="EMBL" id="RDY06367.1"/>
    </source>
</evidence>
<evidence type="ECO:0000256" key="2">
    <source>
        <dbReference type="SAM" id="MobiDB-lite"/>
    </source>
</evidence>
<dbReference type="OrthoDB" id="1459749at2759"/>
<evidence type="ECO:0000256" key="1">
    <source>
        <dbReference type="SAM" id="Coils"/>
    </source>
</evidence>
<protein>
    <submittedName>
        <fullName evidence="3">Uncharacterized protein</fullName>
    </submittedName>
</protein>
<dbReference type="EMBL" id="QJKJ01001699">
    <property type="protein sequence ID" value="RDY06367.1"/>
    <property type="molecule type" value="Genomic_DNA"/>
</dbReference>
<feature type="non-terminal residue" evidence="3">
    <location>
        <position position="1"/>
    </location>
</feature>
<organism evidence="3 4">
    <name type="scientific">Mucuna pruriens</name>
    <name type="common">Velvet bean</name>
    <name type="synonym">Dolichos pruriens</name>
    <dbReference type="NCBI Taxonomy" id="157652"/>
    <lineage>
        <taxon>Eukaryota</taxon>
        <taxon>Viridiplantae</taxon>
        <taxon>Streptophyta</taxon>
        <taxon>Embryophyta</taxon>
        <taxon>Tracheophyta</taxon>
        <taxon>Spermatophyta</taxon>
        <taxon>Magnoliopsida</taxon>
        <taxon>eudicotyledons</taxon>
        <taxon>Gunneridae</taxon>
        <taxon>Pentapetalae</taxon>
        <taxon>rosids</taxon>
        <taxon>fabids</taxon>
        <taxon>Fabales</taxon>
        <taxon>Fabaceae</taxon>
        <taxon>Papilionoideae</taxon>
        <taxon>50 kb inversion clade</taxon>
        <taxon>NPAAA clade</taxon>
        <taxon>indigoferoid/millettioid clade</taxon>
        <taxon>Phaseoleae</taxon>
        <taxon>Mucuna</taxon>
    </lineage>
</organism>
<keyword evidence="4" id="KW-1185">Reference proteome</keyword>
<keyword evidence="1" id="KW-0175">Coiled coil</keyword>
<dbReference type="Proteomes" id="UP000257109">
    <property type="component" value="Unassembled WGS sequence"/>
</dbReference>
<proteinExistence type="predicted"/>
<feature type="coiled-coil region" evidence="1">
    <location>
        <begin position="53"/>
        <end position="140"/>
    </location>
</feature>
<accession>A0A371HUD1</accession>
<sequence length="235" mass="27552">MRKLEEATEEVRREKHLNVEITKKARVEKEARLKIGSCLKVVDKEMCARRVERDQVTIEKEQLEKTLLDIRRREEEQRGQFYQLQEKIRLLEEELARANLYKEHLIDQRRKSILELVRTRTRAEEDEAQLRETIQGLKEAVEGWKHMCQDIADNAQEQANVAATETSFWKDRFLKLAWLAIQALKDIPKSLRTVEGMVDFIKTLRGITSFLGKGERAPPATDSIPELGLDTWNKQ</sequence>